<evidence type="ECO:0000256" key="1">
    <source>
        <dbReference type="SAM" id="MobiDB-lite"/>
    </source>
</evidence>
<proteinExistence type="predicted"/>
<feature type="compositionally biased region" description="Polar residues" evidence="1">
    <location>
        <begin position="51"/>
        <end position="62"/>
    </location>
</feature>
<evidence type="ECO:0000313" key="3">
    <source>
        <dbReference type="Proteomes" id="UP000297299"/>
    </source>
</evidence>
<dbReference type="OrthoDB" id="3542648at2759"/>
<dbReference type="Proteomes" id="UP000297299">
    <property type="component" value="Unassembled WGS sequence"/>
</dbReference>
<organism evidence="2 3">
    <name type="scientific">Botryotinia calthae</name>
    <dbReference type="NCBI Taxonomy" id="38488"/>
    <lineage>
        <taxon>Eukaryota</taxon>
        <taxon>Fungi</taxon>
        <taxon>Dikarya</taxon>
        <taxon>Ascomycota</taxon>
        <taxon>Pezizomycotina</taxon>
        <taxon>Leotiomycetes</taxon>
        <taxon>Helotiales</taxon>
        <taxon>Sclerotiniaceae</taxon>
        <taxon>Botryotinia</taxon>
    </lineage>
</organism>
<evidence type="ECO:0000313" key="2">
    <source>
        <dbReference type="EMBL" id="TEY62658.1"/>
    </source>
</evidence>
<dbReference type="EMBL" id="PHWZ01000159">
    <property type="protein sequence ID" value="TEY62658.1"/>
    <property type="molecule type" value="Genomic_DNA"/>
</dbReference>
<comment type="caution">
    <text evidence="2">The sequence shown here is derived from an EMBL/GenBank/DDBJ whole genome shotgun (WGS) entry which is preliminary data.</text>
</comment>
<dbReference type="AlphaFoldDB" id="A0A4Y8D4J4"/>
<keyword evidence="3" id="KW-1185">Reference proteome</keyword>
<protein>
    <submittedName>
        <fullName evidence="2">Uncharacterized protein</fullName>
    </submittedName>
</protein>
<sequence length="162" mass="18342">MNHQISDTAYKYLDACPKHGYNLEWRTFLRCDTIKLYNQNSIASFIDLGGNSSRKSNRQYSEATRPAVENFPTEDHYDSEPFDGPSNYSERLVLTPSDGMGVAKDKSSNPTKSGIAEGDVENEMEYLPLSDETPQESRTGSFRRRDTNEKRGASDRHVSFAE</sequence>
<feature type="region of interest" description="Disordered" evidence="1">
    <location>
        <begin position="51"/>
        <end position="162"/>
    </location>
</feature>
<gene>
    <name evidence="2" type="ORF">BOTCAL_0159g00020</name>
</gene>
<accession>A0A4Y8D4J4</accession>
<feature type="compositionally biased region" description="Basic and acidic residues" evidence="1">
    <location>
        <begin position="143"/>
        <end position="162"/>
    </location>
</feature>
<name>A0A4Y8D4J4_9HELO</name>
<reference evidence="2 3" key="1">
    <citation type="submission" date="2017-11" db="EMBL/GenBank/DDBJ databases">
        <title>Comparative genomics of Botrytis spp.</title>
        <authorList>
            <person name="Valero-Jimenez C.A."/>
            <person name="Tapia P."/>
            <person name="Veloso J."/>
            <person name="Silva-Moreno E."/>
            <person name="Staats M."/>
            <person name="Valdes J.H."/>
            <person name="Van Kan J.A.L."/>
        </authorList>
    </citation>
    <scope>NUCLEOTIDE SEQUENCE [LARGE SCALE GENOMIC DNA]</scope>
    <source>
        <strain evidence="2 3">MUCL2830</strain>
    </source>
</reference>